<name>A0ABY2SKG3_9HYPH</name>
<keyword evidence="1" id="KW-0418">Kinase</keyword>
<dbReference type="NCBIfam" id="TIGR04267">
    <property type="entry name" value="mod_HExxH"/>
    <property type="match status" value="1"/>
</dbReference>
<dbReference type="InterPro" id="IPR026337">
    <property type="entry name" value="AKG_HExxH"/>
</dbReference>
<organism evidence="1 2">
    <name type="scientific">Martelella alba</name>
    <dbReference type="NCBI Taxonomy" id="2590451"/>
    <lineage>
        <taxon>Bacteria</taxon>
        <taxon>Pseudomonadati</taxon>
        <taxon>Pseudomonadota</taxon>
        <taxon>Alphaproteobacteria</taxon>
        <taxon>Hyphomicrobiales</taxon>
        <taxon>Aurantimonadaceae</taxon>
        <taxon>Martelella</taxon>
    </lineage>
</organism>
<keyword evidence="1" id="KW-0808">Transferase</keyword>
<sequence length="307" mass="35135">MFDIVLPGYDHIAAREYFSANLLASINYLSEFYELKKTVKPPPLTWQVCAAHYLAMRCAESEAHGEAIKYLEYLNTVSPAEGIAVSPLTVDDHSFQTAMMLKIIKDDRELGFGFCNDLQLAAVETEKIYQALDVIQDYAPAAYDEIHTYLHAVHLTRETEDGSRFMRSGTNFYMWGMMFVYVHNEHTVPYYIDILAHECGHTALNILNAFDELVLNDPSETYEAPLRADNRPMIGLFHAFFVLSRICSVFKQISRADADQYTEECRERFNGALAKLQATYVIVKKNAQFTQVGERIYNGICELWELD</sequence>
<dbReference type="RefSeq" id="WP_136990233.1">
    <property type="nucleotide sequence ID" value="NZ_SZPQ01000015.1"/>
</dbReference>
<accession>A0ABY2SKG3</accession>
<dbReference type="EMBL" id="SZPQ01000015">
    <property type="protein sequence ID" value="TKI06066.1"/>
    <property type="molecule type" value="Genomic_DNA"/>
</dbReference>
<reference evidence="1 2" key="1">
    <citation type="submission" date="2019-04" db="EMBL/GenBank/DDBJ databases">
        <authorList>
            <person name="Li M."/>
            <person name="Gao C."/>
        </authorList>
    </citation>
    <scope>NUCLEOTIDE SEQUENCE [LARGE SCALE GENOMIC DNA]</scope>
    <source>
        <strain evidence="1 2">BGMRC 2031</strain>
    </source>
</reference>
<gene>
    <name evidence="1" type="ORF">FCN80_11115</name>
</gene>
<dbReference type="Proteomes" id="UP000305202">
    <property type="component" value="Unassembled WGS sequence"/>
</dbReference>
<comment type="caution">
    <text evidence="1">The sequence shown here is derived from an EMBL/GenBank/DDBJ whole genome shotgun (WGS) entry which is preliminary data.</text>
</comment>
<evidence type="ECO:0000313" key="1">
    <source>
        <dbReference type="EMBL" id="TKI06066.1"/>
    </source>
</evidence>
<keyword evidence="2" id="KW-1185">Reference proteome</keyword>
<proteinExistence type="predicted"/>
<protein>
    <submittedName>
        <fullName evidence="1">Histidine kinase</fullName>
    </submittedName>
</protein>
<evidence type="ECO:0000313" key="2">
    <source>
        <dbReference type="Proteomes" id="UP000305202"/>
    </source>
</evidence>
<dbReference type="GO" id="GO:0016301">
    <property type="term" value="F:kinase activity"/>
    <property type="evidence" value="ECO:0007669"/>
    <property type="project" value="UniProtKB-KW"/>
</dbReference>